<evidence type="ECO:0000313" key="4">
    <source>
        <dbReference type="Proteomes" id="UP000254476"/>
    </source>
</evidence>
<accession>A0A378J024</accession>
<dbReference type="Proteomes" id="UP000054691">
    <property type="component" value="Unassembled WGS sequence"/>
</dbReference>
<evidence type="ECO:0000313" key="1">
    <source>
        <dbReference type="EMBL" id="KTD11622.1"/>
    </source>
</evidence>
<organism evidence="2 4">
    <name type="scientific">Legionella gratiana</name>
    <dbReference type="NCBI Taxonomy" id="45066"/>
    <lineage>
        <taxon>Bacteria</taxon>
        <taxon>Pseudomonadati</taxon>
        <taxon>Pseudomonadota</taxon>
        <taxon>Gammaproteobacteria</taxon>
        <taxon>Legionellales</taxon>
        <taxon>Legionellaceae</taxon>
        <taxon>Legionella</taxon>
    </lineage>
</organism>
<reference evidence="1 3" key="1">
    <citation type="submission" date="2015-11" db="EMBL/GenBank/DDBJ databases">
        <title>Genomic analysis of 38 Legionella species identifies large and diverse effector repertoires.</title>
        <authorList>
            <person name="Burstein D."/>
            <person name="Amaro F."/>
            <person name="Zusman T."/>
            <person name="Lifshitz Z."/>
            <person name="Cohen O."/>
            <person name="Gilbert J.A."/>
            <person name="Pupko T."/>
            <person name="Shuman H.A."/>
            <person name="Segal G."/>
        </authorList>
    </citation>
    <scope>NUCLEOTIDE SEQUENCE [LARGE SCALE GENOMIC DNA]</scope>
    <source>
        <strain evidence="1 3">Lyon 8420412</strain>
    </source>
</reference>
<gene>
    <name evidence="1" type="ORF">Lgra_1080</name>
    <name evidence="2" type="ORF">NCTC12388_00152</name>
</gene>
<dbReference type="AlphaFoldDB" id="A0A378J024"/>
<dbReference type="Proteomes" id="UP000254476">
    <property type="component" value="Unassembled WGS sequence"/>
</dbReference>
<protein>
    <submittedName>
        <fullName evidence="2">Coiled-coil protein</fullName>
    </submittedName>
</protein>
<keyword evidence="3" id="KW-1185">Reference proteome</keyword>
<dbReference type="EMBL" id="UGOB01000001">
    <property type="protein sequence ID" value="STX41063.1"/>
    <property type="molecule type" value="Genomic_DNA"/>
</dbReference>
<dbReference type="OrthoDB" id="5648648at2"/>
<name>A0A378J024_9GAMM</name>
<evidence type="ECO:0000313" key="3">
    <source>
        <dbReference type="Proteomes" id="UP000054691"/>
    </source>
</evidence>
<reference evidence="2 4" key="2">
    <citation type="submission" date="2018-06" db="EMBL/GenBank/DDBJ databases">
        <authorList>
            <consortium name="Pathogen Informatics"/>
            <person name="Doyle S."/>
        </authorList>
    </citation>
    <scope>NUCLEOTIDE SEQUENCE [LARGE SCALE GENOMIC DNA]</scope>
    <source>
        <strain evidence="2 4">NCTC12388</strain>
    </source>
</reference>
<dbReference type="RefSeq" id="WP_058498252.1">
    <property type="nucleotide sequence ID" value="NZ_CAAAHW010000006.1"/>
</dbReference>
<proteinExistence type="predicted"/>
<dbReference type="EMBL" id="LNYE01000020">
    <property type="protein sequence ID" value="KTD11622.1"/>
    <property type="molecule type" value="Genomic_DNA"/>
</dbReference>
<evidence type="ECO:0000313" key="2">
    <source>
        <dbReference type="EMBL" id="STX41063.1"/>
    </source>
</evidence>
<sequence>MTVFIRAAKRLMLQCLDKSMEDSSAKNQSWFGGFRNAELSEAQKELTLKLRRQIDDFVPKETDLQSLLALKKAITDIDAEVEGKRKEYQYPRGNLNTTLTEMNSNLERFYNTISTLSFKLNEGKINEATVSFPLNDIQNLKHPFNILCAHAVYYFGENIFYPADEGYIVKAVSSLVGATSTVSVREHKEACLLAHLKKCEELLKGVKEGDEFDGMRQELVLREVDAIQRENAEICSKAQPITSVPVSLSFFATANVKAPTLKPSRGRLEVCMKHVLEEIASLKKPVVSESLSL</sequence>